<dbReference type="RefSeq" id="XP_045267608.1">
    <property type="nucleotide sequence ID" value="XM_045406316.1"/>
</dbReference>
<dbReference type="GeneID" id="69013456"/>
<reference evidence="12" key="1">
    <citation type="journal article" date="2020" name="Phytopathology">
        <title>Genome sequence and comparative analysis of Colletotrichum gloeosporioides isolated from Liriodendron leaves.</title>
        <authorList>
            <person name="Fu F.F."/>
            <person name="Hao Z."/>
            <person name="Wang P."/>
            <person name="Lu Y."/>
            <person name="Xue L.J."/>
            <person name="Wei G."/>
            <person name="Tian Y."/>
            <person name="Baishi H."/>
            <person name="Xu H."/>
            <person name="Shi J."/>
            <person name="Cheng T."/>
            <person name="Wang G."/>
            <person name="Yi Y."/>
            <person name="Chen J."/>
        </authorList>
    </citation>
    <scope>NUCLEOTIDE SEQUENCE</scope>
    <source>
        <strain evidence="12">Lc1</strain>
    </source>
</reference>
<comment type="similarity">
    <text evidence="9">Belongs to the helicase family.</text>
</comment>
<evidence type="ECO:0000256" key="6">
    <source>
        <dbReference type="ARBA" id="ARBA00023125"/>
    </source>
</evidence>
<dbReference type="GO" id="GO:0043139">
    <property type="term" value="F:5'-3' DNA helicase activity"/>
    <property type="evidence" value="ECO:0007669"/>
    <property type="project" value="UniProtKB-EC"/>
</dbReference>
<dbReference type="Gene3D" id="3.40.50.300">
    <property type="entry name" value="P-loop containing nucleotide triphosphate hydrolases"/>
    <property type="match status" value="2"/>
</dbReference>
<organism evidence="12 13">
    <name type="scientific">Colletotrichum gloeosporioides</name>
    <name type="common">Anthracnose fungus</name>
    <name type="synonym">Glomerella cingulata</name>
    <dbReference type="NCBI Taxonomy" id="474922"/>
    <lineage>
        <taxon>Eukaryota</taxon>
        <taxon>Fungi</taxon>
        <taxon>Dikarya</taxon>
        <taxon>Ascomycota</taxon>
        <taxon>Pezizomycotina</taxon>
        <taxon>Sordariomycetes</taxon>
        <taxon>Hypocreomycetidae</taxon>
        <taxon>Glomerellales</taxon>
        <taxon>Glomerellaceae</taxon>
        <taxon>Colletotrichum</taxon>
        <taxon>Colletotrichum gloeosporioides species complex</taxon>
    </lineage>
</organism>
<evidence type="ECO:0000256" key="9">
    <source>
        <dbReference type="RuleBase" id="RU363044"/>
    </source>
</evidence>
<sequence length="747" mass="84538">MGKWLDELRAANPPVWALEEAENFIEKNRHRVNLDALADPAKAKKYYVVYLLRGPKADGKQYGIFSNHSECQKQLTGCNNRNQGGSCEPILALLHTITTDGWQVVILKKGLAAEFTEGYLPRSLTNPRSTTFEISADSGDDITDENAPRKRVRLHEPSKLPGSSHEPSFMSENTEPQDQENSHEQECEDSSDKVVKEETSDEQGFDPSVPKLLLSLEQQRALDLAIEGHNLFITGSGGCGKSYLVETLNNEFRTRGKNVYLLAPTGQAAVNIRGRTTFSYMNWRPEDLAKTDQTLVEQARGQLVWKRITSTDVLIIDEISMVGKQFFERLSYVIRMIRQTLRPQPANVDSPFGGIQIIVVGDFCQLAPIKGLGYCRAEIQYDDQGRAWHPCGLLQSTNDRRNWYCPENDGHPRFADSEKWAFKSEDWLQCNFSHINLTTIHRQKDAGFVRILQNIRMGHIDDRDLAVLLQARRTGDGIRLFSHNCDAEDYNDSRFATLPGDTEKYGCVDHPASDGEYSDLHRYTDSLSMKVGMPVVLQANVDVEEGLCNGSRGKVIRFVSSTESEPMKPNKRNYRGDHLGYDIACARYTQIRNFRKKLRGKPCKQSHMAVSIYPWILTCFPDPEVLFSNGQRRVIGPDCSILNIERYAESSGDENKLIYSSRTQIPLVPGWAMTIHKSQSLTLDPVIIDLSRAWDGRLKYVALSRARSLQGLQVRACKSDFRNKLELDPEVKSFMVRVENCSQEGKV</sequence>
<keyword evidence="8" id="KW-0413">Isomerase</keyword>
<dbReference type="InterPro" id="IPR003593">
    <property type="entry name" value="AAA+_ATPase"/>
</dbReference>
<keyword evidence="5 9" id="KW-0067">ATP-binding</keyword>
<feature type="domain" description="AAA+ ATPase" evidence="11">
    <location>
        <begin position="227"/>
        <end position="362"/>
    </location>
</feature>
<dbReference type="InterPro" id="IPR049163">
    <property type="entry name" value="Pif1-like_2B_dom"/>
</dbReference>
<keyword evidence="2 9" id="KW-0227">DNA damage</keyword>
<dbReference type="InterPro" id="IPR027417">
    <property type="entry name" value="P-loop_NTPase"/>
</dbReference>
<keyword evidence="4 9" id="KW-0347">Helicase</keyword>
<evidence type="ECO:0000256" key="10">
    <source>
        <dbReference type="SAM" id="MobiDB-lite"/>
    </source>
</evidence>
<dbReference type="EC" id="5.6.2.3" evidence="9"/>
<dbReference type="PANTHER" id="PTHR47642:SF5">
    <property type="entry name" value="ATP-DEPENDENT DNA HELICASE"/>
    <property type="match status" value="1"/>
</dbReference>
<evidence type="ECO:0000256" key="4">
    <source>
        <dbReference type="ARBA" id="ARBA00022806"/>
    </source>
</evidence>
<evidence type="ECO:0000256" key="2">
    <source>
        <dbReference type="ARBA" id="ARBA00022763"/>
    </source>
</evidence>
<dbReference type="GO" id="GO:0006310">
    <property type="term" value="P:DNA recombination"/>
    <property type="evidence" value="ECO:0007669"/>
    <property type="project" value="UniProtKB-KW"/>
</dbReference>
<dbReference type="Pfam" id="PF21530">
    <property type="entry name" value="Pif1_2B_dom"/>
    <property type="match status" value="1"/>
</dbReference>
<dbReference type="GO" id="GO:0006281">
    <property type="term" value="P:DNA repair"/>
    <property type="evidence" value="ECO:0007669"/>
    <property type="project" value="UniProtKB-KW"/>
</dbReference>
<dbReference type="GO" id="GO:0000723">
    <property type="term" value="P:telomere maintenance"/>
    <property type="evidence" value="ECO:0007669"/>
    <property type="project" value="InterPro"/>
</dbReference>
<keyword evidence="3 9" id="KW-0378">Hydrolase</keyword>
<accession>A0A8H4CQY4</accession>
<feature type="region of interest" description="Disordered" evidence="10">
    <location>
        <begin position="126"/>
        <end position="207"/>
    </location>
</feature>
<keyword evidence="6" id="KW-0238">DNA-binding</keyword>
<reference evidence="12" key="2">
    <citation type="submission" date="2020-03" db="EMBL/GenBank/DDBJ databases">
        <authorList>
            <person name="Fu F.-F."/>
            <person name="Chen J."/>
        </authorList>
    </citation>
    <scope>NUCLEOTIDE SEQUENCE</scope>
    <source>
        <strain evidence="12">Lc1</strain>
    </source>
</reference>
<evidence type="ECO:0000259" key="11">
    <source>
        <dbReference type="SMART" id="SM00382"/>
    </source>
</evidence>
<comment type="catalytic activity">
    <reaction evidence="9">
        <text>ATP + H2O = ADP + phosphate + H(+)</text>
        <dbReference type="Rhea" id="RHEA:13065"/>
        <dbReference type="ChEBI" id="CHEBI:15377"/>
        <dbReference type="ChEBI" id="CHEBI:15378"/>
        <dbReference type="ChEBI" id="CHEBI:30616"/>
        <dbReference type="ChEBI" id="CHEBI:43474"/>
        <dbReference type="ChEBI" id="CHEBI:456216"/>
        <dbReference type="EC" id="5.6.2.3"/>
    </reaction>
</comment>
<evidence type="ECO:0000256" key="7">
    <source>
        <dbReference type="ARBA" id="ARBA00023204"/>
    </source>
</evidence>
<protein>
    <recommendedName>
        <fullName evidence="9">ATP-dependent DNA helicase</fullName>
        <ecNumber evidence="9">5.6.2.3</ecNumber>
    </recommendedName>
</protein>
<keyword evidence="7 9" id="KW-0234">DNA repair</keyword>
<evidence type="ECO:0000313" key="12">
    <source>
        <dbReference type="EMBL" id="KAF3808449.1"/>
    </source>
</evidence>
<dbReference type="GO" id="GO:0016787">
    <property type="term" value="F:hydrolase activity"/>
    <property type="evidence" value="ECO:0007669"/>
    <property type="project" value="UniProtKB-KW"/>
</dbReference>
<dbReference type="InterPro" id="IPR051055">
    <property type="entry name" value="PIF1_helicase"/>
</dbReference>
<dbReference type="SMART" id="SM00382">
    <property type="entry name" value="AAA"/>
    <property type="match status" value="1"/>
</dbReference>
<dbReference type="CDD" id="cd18809">
    <property type="entry name" value="SF1_C_RecD"/>
    <property type="match status" value="1"/>
</dbReference>
<gene>
    <name evidence="12" type="ORF">GCG54_00006307</name>
</gene>
<dbReference type="PANTHER" id="PTHR47642">
    <property type="entry name" value="ATP-DEPENDENT DNA HELICASE"/>
    <property type="match status" value="1"/>
</dbReference>
<dbReference type="Pfam" id="PF05970">
    <property type="entry name" value="PIF1"/>
    <property type="match status" value="1"/>
</dbReference>
<dbReference type="Proteomes" id="UP000613401">
    <property type="component" value="Unassembled WGS sequence"/>
</dbReference>
<evidence type="ECO:0000256" key="3">
    <source>
        <dbReference type="ARBA" id="ARBA00022801"/>
    </source>
</evidence>
<evidence type="ECO:0000256" key="1">
    <source>
        <dbReference type="ARBA" id="ARBA00022741"/>
    </source>
</evidence>
<keyword evidence="9" id="KW-0233">DNA recombination</keyword>
<comment type="caution">
    <text evidence="12">The sequence shown here is derived from an EMBL/GenBank/DDBJ whole genome shotgun (WGS) entry which is preliminary data.</text>
</comment>
<dbReference type="InterPro" id="IPR010285">
    <property type="entry name" value="DNA_helicase_pif1-like_DEAD"/>
</dbReference>
<feature type="compositionally biased region" description="Basic and acidic residues" evidence="10">
    <location>
        <begin position="180"/>
        <end position="198"/>
    </location>
</feature>
<keyword evidence="13" id="KW-1185">Reference proteome</keyword>
<dbReference type="SUPFAM" id="SSF52540">
    <property type="entry name" value="P-loop containing nucleoside triphosphate hydrolases"/>
    <property type="match status" value="2"/>
</dbReference>
<dbReference type="EMBL" id="WVTB01000019">
    <property type="protein sequence ID" value="KAF3808449.1"/>
    <property type="molecule type" value="Genomic_DNA"/>
</dbReference>
<evidence type="ECO:0000256" key="5">
    <source>
        <dbReference type="ARBA" id="ARBA00022840"/>
    </source>
</evidence>
<name>A0A8H4CQY4_COLGL</name>
<evidence type="ECO:0000313" key="13">
    <source>
        <dbReference type="Proteomes" id="UP000613401"/>
    </source>
</evidence>
<dbReference type="AlphaFoldDB" id="A0A8H4CQY4"/>
<comment type="cofactor">
    <cofactor evidence="9">
        <name>Mg(2+)</name>
        <dbReference type="ChEBI" id="CHEBI:18420"/>
    </cofactor>
</comment>
<dbReference type="GO" id="GO:0005524">
    <property type="term" value="F:ATP binding"/>
    <property type="evidence" value="ECO:0007669"/>
    <property type="project" value="UniProtKB-KW"/>
</dbReference>
<evidence type="ECO:0000256" key="8">
    <source>
        <dbReference type="ARBA" id="ARBA00023235"/>
    </source>
</evidence>
<keyword evidence="1 9" id="KW-0547">Nucleotide-binding</keyword>
<proteinExistence type="inferred from homology"/>